<accession>I3IKR6</accession>
<dbReference type="Proteomes" id="UP000002985">
    <property type="component" value="Unassembled WGS sequence"/>
</dbReference>
<evidence type="ECO:0000313" key="2">
    <source>
        <dbReference type="Proteomes" id="UP000002985"/>
    </source>
</evidence>
<name>I3IKR6_9BACT</name>
<dbReference type="EMBL" id="BAFH01000003">
    <property type="protein sequence ID" value="GAB62311.1"/>
    <property type="molecule type" value="Genomic_DNA"/>
</dbReference>
<gene>
    <name evidence="1" type="ORF">KSU1_C0715</name>
</gene>
<keyword evidence="2" id="KW-1185">Reference proteome</keyword>
<organism evidence="1 2">
    <name type="scientific">Candidatus Jettenia caeni</name>
    <dbReference type="NCBI Taxonomy" id="247490"/>
    <lineage>
        <taxon>Bacteria</taxon>
        <taxon>Pseudomonadati</taxon>
        <taxon>Planctomycetota</taxon>
        <taxon>Candidatus Brocadiia</taxon>
        <taxon>Candidatus Brocadiales</taxon>
        <taxon>Candidatus Brocadiaceae</taxon>
        <taxon>Candidatus Jettenia</taxon>
    </lineage>
</organism>
<comment type="caution">
    <text evidence="1">The sequence shown here is derived from an EMBL/GenBank/DDBJ whole genome shotgun (WGS) entry which is preliminary data.</text>
</comment>
<reference evidence="1 2" key="1">
    <citation type="journal article" date="2012" name="FEBS Lett.">
        <title>Anammox organism KSU-1 expresses a NirK-type copper-containing nitrite reductase instead of a NirS-type with cytochrome cd1.</title>
        <authorList>
            <person name="Hira D."/>
            <person name="Toh H."/>
            <person name="Migita C.T."/>
            <person name="Okubo H."/>
            <person name="Nishiyama T."/>
            <person name="Hattori M."/>
            <person name="Furukawa K."/>
            <person name="Fujii T."/>
        </authorList>
    </citation>
    <scope>NUCLEOTIDE SEQUENCE [LARGE SCALE GENOMIC DNA]</scope>
</reference>
<dbReference type="AlphaFoldDB" id="I3IKR6"/>
<evidence type="ECO:0000313" key="1">
    <source>
        <dbReference type="EMBL" id="GAB62311.1"/>
    </source>
</evidence>
<protein>
    <submittedName>
        <fullName evidence="1">Uncharacterized protein</fullName>
    </submittedName>
</protein>
<proteinExistence type="predicted"/>
<sequence>MYGILKNIIARSEAVARRKLKQTRRFLADKLGTGSTIYTFGIASDKTLAMTHTKRVSYTKLH</sequence>